<gene>
    <name evidence="3" type="ORF">PPERSA_07982</name>
</gene>
<dbReference type="GO" id="GO:0035725">
    <property type="term" value="P:sodium ion transmembrane transport"/>
    <property type="evidence" value="ECO:0007669"/>
    <property type="project" value="TreeGrafter"/>
</dbReference>
<feature type="region of interest" description="Disordered" evidence="1">
    <location>
        <begin position="418"/>
        <end position="456"/>
    </location>
</feature>
<dbReference type="Pfam" id="PF00027">
    <property type="entry name" value="cNMP_binding"/>
    <property type="match status" value="1"/>
</dbReference>
<keyword evidence="4" id="KW-1185">Reference proteome</keyword>
<evidence type="ECO:0000313" key="3">
    <source>
        <dbReference type="EMBL" id="KRW99497.1"/>
    </source>
</evidence>
<organism evidence="3 4">
    <name type="scientific">Pseudocohnilembus persalinus</name>
    <name type="common">Ciliate</name>
    <dbReference type="NCBI Taxonomy" id="266149"/>
    <lineage>
        <taxon>Eukaryota</taxon>
        <taxon>Sar</taxon>
        <taxon>Alveolata</taxon>
        <taxon>Ciliophora</taxon>
        <taxon>Intramacronucleata</taxon>
        <taxon>Oligohymenophorea</taxon>
        <taxon>Scuticociliatia</taxon>
        <taxon>Philasterida</taxon>
        <taxon>Pseudocohnilembidae</taxon>
        <taxon>Pseudocohnilembus</taxon>
    </lineage>
</organism>
<dbReference type="SUPFAM" id="SSF51206">
    <property type="entry name" value="cAMP-binding domain-like"/>
    <property type="match status" value="1"/>
</dbReference>
<name>A0A0V0QB95_PSEPJ</name>
<dbReference type="EMBL" id="LDAU01000212">
    <property type="protein sequence ID" value="KRW99497.1"/>
    <property type="molecule type" value="Genomic_DNA"/>
</dbReference>
<feature type="domain" description="Cyclic nucleotide-binding" evidence="2">
    <location>
        <begin position="157"/>
        <end position="228"/>
    </location>
</feature>
<dbReference type="InterPro" id="IPR018490">
    <property type="entry name" value="cNMP-bd_dom_sf"/>
</dbReference>
<evidence type="ECO:0000313" key="4">
    <source>
        <dbReference type="Proteomes" id="UP000054937"/>
    </source>
</evidence>
<sequence>MIHMNIMQSSLQEKFKNIQSDIKQNIQDTPSLPTDEDDSNFSNEFRQLPQKISTEFKRSSSPNQHYKHDQNLSQNNSDKSIKQKQTDKQNLLDINEQNQRNQNDNIYQSFTTFQGESSLHANSKNTRNNKIQRKKTNALMFTPEEMIYQAGKQDDFSVYFIQKGMVEFFLQSKYQKNDKKIKSLKIINAGQSFGEISFFTGLPREVSIRSIDFTTVLKVQRKDFIELLQNFNEDYEQFCEIKDQIIFAKDFSQLSSHCISCANKYHQIGECPFIRYNPQNDLIVKKYIYNPGQIERQIFSRKQKSTNAISDQQNIEIQIEKFQEENYVLINEIIEQYEQNDDGTDEQDDSSLEDSFSLTSQSPLAEEYKQINSQQKYFRNQQFLSHQCLITYQFIRQDELSNFFSHIKKLAKNNSVQNVQTSDNDSDFKSATSISRPTNKGDTGKHIFIDKTGRQS</sequence>
<dbReference type="InterPro" id="IPR014710">
    <property type="entry name" value="RmlC-like_jellyroll"/>
</dbReference>
<feature type="compositionally biased region" description="Polar residues" evidence="1">
    <location>
        <begin position="54"/>
        <end position="64"/>
    </location>
</feature>
<dbReference type="Proteomes" id="UP000054937">
    <property type="component" value="Unassembled WGS sequence"/>
</dbReference>
<dbReference type="InterPro" id="IPR000595">
    <property type="entry name" value="cNMP-bd_dom"/>
</dbReference>
<dbReference type="SMART" id="SM00100">
    <property type="entry name" value="cNMP"/>
    <property type="match status" value="1"/>
</dbReference>
<evidence type="ECO:0000256" key="1">
    <source>
        <dbReference type="SAM" id="MobiDB-lite"/>
    </source>
</evidence>
<feature type="compositionally biased region" description="Polar residues" evidence="1">
    <location>
        <begin position="418"/>
        <end position="441"/>
    </location>
</feature>
<dbReference type="GO" id="GO:0098855">
    <property type="term" value="C:HCN channel complex"/>
    <property type="evidence" value="ECO:0007669"/>
    <property type="project" value="TreeGrafter"/>
</dbReference>
<proteinExistence type="predicted"/>
<feature type="region of interest" description="Disordered" evidence="1">
    <location>
        <begin position="54"/>
        <end position="87"/>
    </location>
</feature>
<reference evidence="3 4" key="1">
    <citation type="journal article" date="2015" name="Sci. Rep.">
        <title>Genome of the facultative scuticociliatosis pathogen Pseudocohnilembus persalinus provides insight into its virulence through horizontal gene transfer.</title>
        <authorList>
            <person name="Xiong J."/>
            <person name="Wang G."/>
            <person name="Cheng J."/>
            <person name="Tian M."/>
            <person name="Pan X."/>
            <person name="Warren A."/>
            <person name="Jiang C."/>
            <person name="Yuan D."/>
            <person name="Miao W."/>
        </authorList>
    </citation>
    <scope>NUCLEOTIDE SEQUENCE [LARGE SCALE GENOMIC DNA]</scope>
    <source>
        <strain evidence="3">36N120E</strain>
    </source>
</reference>
<comment type="caution">
    <text evidence="3">The sequence shown here is derived from an EMBL/GenBank/DDBJ whole genome shotgun (WGS) entry which is preliminary data.</text>
</comment>
<dbReference type="Gene3D" id="2.60.120.10">
    <property type="entry name" value="Jelly Rolls"/>
    <property type="match status" value="1"/>
</dbReference>
<dbReference type="PROSITE" id="PS50042">
    <property type="entry name" value="CNMP_BINDING_3"/>
    <property type="match status" value="1"/>
</dbReference>
<protein>
    <submittedName>
        <fullName evidence="3">Cyclic nucleotide-binding protein</fullName>
    </submittedName>
</protein>
<dbReference type="PANTHER" id="PTHR45689:SF5">
    <property type="entry name" value="I[[H]] CHANNEL, ISOFORM E"/>
    <property type="match status" value="1"/>
</dbReference>
<dbReference type="InParanoid" id="A0A0V0QB95"/>
<dbReference type="OrthoDB" id="302415at2759"/>
<accession>A0A0V0QB95</accession>
<dbReference type="GO" id="GO:0003254">
    <property type="term" value="P:regulation of membrane depolarization"/>
    <property type="evidence" value="ECO:0007669"/>
    <property type="project" value="TreeGrafter"/>
</dbReference>
<dbReference type="PANTHER" id="PTHR45689">
    <property type="entry name" value="I[[H]] CHANNEL, ISOFORM E"/>
    <property type="match status" value="1"/>
</dbReference>
<feature type="compositionally biased region" description="Basic and acidic residues" evidence="1">
    <location>
        <begin position="442"/>
        <end position="456"/>
    </location>
</feature>
<evidence type="ECO:0000259" key="2">
    <source>
        <dbReference type="PROSITE" id="PS50042"/>
    </source>
</evidence>
<dbReference type="GO" id="GO:0005249">
    <property type="term" value="F:voltage-gated potassium channel activity"/>
    <property type="evidence" value="ECO:0007669"/>
    <property type="project" value="TreeGrafter"/>
</dbReference>
<dbReference type="InterPro" id="IPR051413">
    <property type="entry name" value="K/Na_HCN_channel"/>
</dbReference>
<dbReference type="CDD" id="cd00038">
    <property type="entry name" value="CAP_ED"/>
    <property type="match status" value="1"/>
</dbReference>
<dbReference type="AlphaFoldDB" id="A0A0V0QB95"/>